<comment type="subcellular location">
    <subcellularLocation>
        <location evidence="1">Nucleus</location>
    </subcellularLocation>
</comment>
<keyword evidence="5" id="KW-0539">Nucleus</keyword>
<name>A0A4D9D5Y1_9STRA</name>
<dbReference type="InterPro" id="IPR016024">
    <property type="entry name" value="ARM-type_fold"/>
</dbReference>
<evidence type="ECO:0000256" key="4">
    <source>
        <dbReference type="ARBA" id="ARBA00023054"/>
    </source>
</evidence>
<keyword evidence="2" id="KW-0597">Phosphoprotein</keyword>
<keyword evidence="9" id="KW-1185">Reference proteome</keyword>
<keyword evidence="3" id="KW-0677">Repeat</keyword>
<protein>
    <recommendedName>
        <fullName evidence="7">Beta-catenin-like protein 1 N-terminal domain-containing protein</fullName>
    </recommendedName>
</protein>
<feature type="region of interest" description="Disordered" evidence="6">
    <location>
        <begin position="438"/>
        <end position="480"/>
    </location>
</feature>
<evidence type="ECO:0000259" key="7">
    <source>
        <dbReference type="Pfam" id="PF08216"/>
    </source>
</evidence>
<dbReference type="PANTHER" id="PTHR14978:SF0">
    <property type="entry name" value="BETA-CATENIN-LIKE PROTEIN 1"/>
    <property type="match status" value="1"/>
</dbReference>
<dbReference type="EMBL" id="SDOX01000021">
    <property type="protein sequence ID" value="TFJ84048.1"/>
    <property type="molecule type" value="Genomic_DNA"/>
</dbReference>
<evidence type="ECO:0000256" key="1">
    <source>
        <dbReference type="ARBA" id="ARBA00004123"/>
    </source>
</evidence>
<evidence type="ECO:0000256" key="6">
    <source>
        <dbReference type="SAM" id="MobiDB-lite"/>
    </source>
</evidence>
<dbReference type="InterPro" id="IPR039678">
    <property type="entry name" value="CTNNBL1"/>
</dbReference>
<dbReference type="InterPro" id="IPR013180">
    <property type="entry name" value="CTNNBL1_N"/>
</dbReference>
<dbReference type="AlphaFoldDB" id="A0A4D9D5Y1"/>
<dbReference type="FunFam" id="1.25.10.10:FF:001136">
    <property type="entry name" value="Beta-catenin-like protein 1"/>
    <property type="match status" value="1"/>
</dbReference>
<evidence type="ECO:0000313" key="8">
    <source>
        <dbReference type="EMBL" id="TFJ84048.1"/>
    </source>
</evidence>
<dbReference type="PANTHER" id="PTHR14978">
    <property type="entry name" value="BETA-CATENIN-LIKE PROTEIN 1 NUCLEAR ASSOCIATED PROTEIN"/>
    <property type="match status" value="1"/>
</dbReference>
<dbReference type="OrthoDB" id="1898821at2759"/>
<proteinExistence type="predicted"/>
<feature type="compositionally biased region" description="Basic and acidic residues" evidence="6">
    <location>
        <begin position="438"/>
        <end position="454"/>
    </location>
</feature>
<dbReference type="SUPFAM" id="SSF48371">
    <property type="entry name" value="ARM repeat"/>
    <property type="match status" value="1"/>
</dbReference>
<dbReference type="Pfam" id="PF08216">
    <property type="entry name" value="CTNNBL"/>
    <property type="match status" value="1"/>
</dbReference>
<evidence type="ECO:0000256" key="3">
    <source>
        <dbReference type="ARBA" id="ARBA00022737"/>
    </source>
</evidence>
<dbReference type="GO" id="GO:0005681">
    <property type="term" value="C:spliceosomal complex"/>
    <property type="evidence" value="ECO:0007669"/>
    <property type="project" value="TreeGrafter"/>
</dbReference>
<feature type="domain" description="Beta-catenin-like protein 1 N-terminal" evidence="7">
    <location>
        <begin position="4"/>
        <end position="389"/>
    </location>
</feature>
<organism evidence="8 9">
    <name type="scientific">Nannochloropsis salina CCMP1776</name>
    <dbReference type="NCBI Taxonomy" id="1027361"/>
    <lineage>
        <taxon>Eukaryota</taxon>
        <taxon>Sar</taxon>
        <taxon>Stramenopiles</taxon>
        <taxon>Ochrophyta</taxon>
        <taxon>Eustigmatophyceae</taxon>
        <taxon>Eustigmatales</taxon>
        <taxon>Monodopsidaceae</taxon>
        <taxon>Microchloropsis</taxon>
        <taxon>Microchloropsis salina</taxon>
    </lineage>
</organism>
<evidence type="ECO:0000256" key="2">
    <source>
        <dbReference type="ARBA" id="ARBA00022553"/>
    </source>
</evidence>
<dbReference type="Proteomes" id="UP000355283">
    <property type="component" value="Unassembled WGS sequence"/>
</dbReference>
<dbReference type="GO" id="GO:0010467">
    <property type="term" value="P:gene expression"/>
    <property type="evidence" value="ECO:0007669"/>
    <property type="project" value="UniProtKB-ARBA"/>
</dbReference>
<keyword evidence="4" id="KW-0175">Coiled coil</keyword>
<reference evidence="8 9" key="1">
    <citation type="submission" date="2019-01" db="EMBL/GenBank/DDBJ databases">
        <title>Nuclear Genome Assembly of the Microalgal Biofuel strain Nannochloropsis salina CCMP1776.</title>
        <authorList>
            <person name="Hovde B."/>
        </authorList>
    </citation>
    <scope>NUCLEOTIDE SEQUENCE [LARGE SCALE GENOMIC DNA]</scope>
    <source>
        <strain evidence="8 9">CCMP1776</strain>
    </source>
</reference>
<sequence>MLGCLAEMTDPDVVLETEKEAGTLLDALVEKNGLELVVQNLKRLDESREEDVRGVNYTLQLIENLVTVRPSLAPLICEKTSFLRVLLTRVKAKRFDDVKAYCAELLSILLAADTENQRRLGQLADINGMDTLLQAIAYYRRRDASCPEEKECIENLFDALCSCLLLPENQARFRQSEGLDLLLRCIREKKGGFLGALKALDSACLNSVPNCEKLIELGGLKTLFPLYMGRGWGVALKGKRPGEREALTEQVVSLIASLSLHLMVFAEDGGGEGGKEGLRKHEVEEARLLGKFVEGGGEKVDRAVELFLKYQEKVRRARLRLNDEGAGDWEEGLGEQGETAEEKGERRMARLMDAGLFMLQRLAVILGFVYSRSLEGQGRLRKRMKMEGREGLEEVGDVLREYVLSIGEEAEGAAAEGGGAAKQRRRLRYWAAHLGSADGERREWEGERGEHGEEGAGEGVEGDEGEGGNEAGVEELAKEA</sequence>
<comment type="caution">
    <text evidence="8">The sequence shown here is derived from an EMBL/GenBank/DDBJ whole genome shotgun (WGS) entry which is preliminary data.</text>
</comment>
<accession>A0A4D9D5Y1</accession>
<dbReference type="InterPro" id="IPR011989">
    <property type="entry name" value="ARM-like"/>
</dbReference>
<gene>
    <name evidence="8" type="ORF">NSK_005143</name>
</gene>
<evidence type="ECO:0000256" key="5">
    <source>
        <dbReference type="ARBA" id="ARBA00023242"/>
    </source>
</evidence>
<dbReference type="Gene3D" id="1.25.10.10">
    <property type="entry name" value="Leucine-rich Repeat Variant"/>
    <property type="match status" value="1"/>
</dbReference>
<evidence type="ECO:0000313" key="9">
    <source>
        <dbReference type="Proteomes" id="UP000355283"/>
    </source>
</evidence>